<protein>
    <submittedName>
        <fullName evidence="1">Uncharacterized protein</fullName>
    </submittedName>
</protein>
<sequence>MKKSLKILRFTKEDVADLTKEEQQRLVGGVAPTVTKCTETCTDVTYGAANCTDGCTGGCQSVYGGADCDPASGLGNATCYISAVDRCHTDFNCTKTQCTATCPNTYGDPTCKDC</sequence>
<proteinExistence type="predicted"/>
<dbReference type="Proteomes" id="UP000223749">
    <property type="component" value="Chromosome"/>
</dbReference>
<evidence type="ECO:0000313" key="2">
    <source>
        <dbReference type="Proteomes" id="UP000223749"/>
    </source>
</evidence>
<name>A0A2D1U1H8_9SPHI</name>
<gene>
    <name evidence="1" type="ORF">CPT03_02235</name>
</gene>
<dbReference type="AlphaFoldDB" id="A0A2D1U1H8"/>
<accession>A0A2D1U1H8</accession>
<keyword evidence="2" id="KW-1185">Reference proteome</keyword>
<dbReference type="KEGG" id="pgs:CPT03_02235"/>
<organism evidence="1 2">
    <name type="scientific">Pedobacter ginsengisoli</name>
    <dbReference type="NCBI Taxonomy" id="363852"/>
    <lineage>
        <taxon>Bacteria</taxon>
        <taxon>Pseudomonadati</taxon>
        <taxon>Bacteroidota</taxon>
        <taxon>Sphingobacteriia</taxon>
        <taxon>Sphingobacteriales</taxon>
        <taxon>Sphingobacteriaceae</taxon>
        <taxon>Pedobacter</taxon>
    </lineage>
</organism>
<evidence type="ECO:0000313" key="1">
    <source>
        <dbReference type="EMBL" id="ATP55364.1"/>
    </source>
</evidence>
<reference evidence="1 2" key="1">
    <citation type="submission" date="2017-10" db="EMBL/GenBank/DDBJ databases">
        <title>Whole genome of Pedobacter ginsengisoli T01R-27 isolated from tomato rhizosphere.</title>
        <authorList>
            <person name="Weon H.-Y."/>
            <person name="Lee S.A."/>
            <person name="Sang M.K."/>
            <person name="Song J."/>
        </authorList>
    </citation>
    <scope>NUCLEOTIDE SEQUENCE [LARGE SCALE GENOMIC DNA]</scope>
    <source>
        <strain evidence="1 2">T01R-27</strain>
    </source>
</reference>
<dbReference type="EMBL" id="CP024091">
    <property type="protein sequence ID" value="ATP55364.1"/>
    <property type="molecule type" value="Genomic_DNA"/>
</dbReference>